<feature type="domain" description="Methyltransferase type 11" evidence="1">
    <location>
        <begin position="88"/>
        <end position="138"/>
    </location>
</feature>
<comment type="caution">
    <text evidence="2">The sequence shown here is derived from an EMBL/GenBank/DDBJ whole genome shotgun (WGS) entry which is preliminary data.</text>
</comment>
<dbReference type="SUPFAM" id="SSF53335">
    <property type="entry name" value="S-adenosyl-L-methionine-dependent methyltransferases"/>
    <property type="match status" value="1"/>
</dbReference>
<keyword evidence="3" id="KW-1185">Reference proteome</keyword>
<dbReference type="GO" id="GO:0032259">
    <property type="term" value="P:methylation"/>
    <property type="evidence" value="ECO:0007669"/>
    <property type="project" value="UniProtKB-KW"/>
</dbReference>
<evidence type="ECO:0000313" key="3">
    <source>
        <dbReference type="Proteomes" id="UP001595685"/>
    </source>
</evidence>
<dbReference type="GO" id="GO:0008168">
    <property type="term" value="F:methyltransferase activity"/>
    <property type="evidence" value="ECO:0007669"/>
    <property type="project" value="UniProtKB-KW"/>
</dbReference>
<dbReference type="InterPro" id="IPR029063">
    <property type="entry name" value="SAM-dependent_MTases_sf"/>
</dbReference>
<protein>
    <submittedName>
        <fullName evidence="2">Methyltransferase domain-containing protein</fullName>
    </submittedName>
</protein>
<dbReference type="PANTHER" id="PTHR43036:SF2">
    <property type="entry name" value="OS04G0481300 PROTEIN"/>
    <property type="match status" value="1"/>
</dbReference>
<dbReference type="RefSeq" id="WP_340294735.1">
    <property type="nucleotide sequence ID" value="NZ_JBBEOI010000179.1"/>
</dbReference>
<keyword evidence="2" id="KW-0489">Methyltransferase</keyword>
<evidence type="ECO:0000313" key="2">
    <source>
        <dbReference type="EMBL" id="MFC3690070.1"/>
    </source>
</evidence>
<dbReference type="PANTHER" id="PTHR43036">
    <property type="entry name" value="OSJNBB0011N17.9 PROTEIN"/>
    <property type="match status" value="1"/>
</dbReference>
<name>A0ABV7WKP7_9MICO</name>
<dbReference type="CDD" id="cd02440">
    <property type="entry name" value="AdoMet_MTases"/>
    <property type="match status" value="1"/>
</dbReference>
<reference evidence="3" key="1">
    <citation type="journal article" date="2019" name="Int. J. Syst. Evol. Microbiol.">
        <title>The Global Catalogue of Microorganisms (GCM) 10K type strain sequencing project: providing services to taxonomists for standard genome sequencing and annotation.</title>
        <authorList>
            <consortium name="The Broad Institute Genomics Platform"/>
            <consortium name="The Broad Institute Genome Sequencing Center for Infectious Disease"/>
            <person name="Wu L."/>
            <person name="Ma J."/>
        </authorList>
    </citation>
    <scope>NUCLEOTIDE SEQUENCE [LARGE SCALE GENOMIC DNA]</scope>
    <source>
        <strain evidence="3">NCAIM B.02333</strain>
    </source>
</reference>
<dbReference type="EMBL" id="JBHRWW010000015">
    <property type="protein sequence ID" value="MFC3690070.1"/>
    <property type="molecule type" value="Genomic_DNA"/>
</dbReference>
<organism evidence="2 3">
    <name type="scientific">Aquipuribacter hungaricus</name>
    <dbReference type="NCBI Taxonomy" id="545624"/>
    <lineage>
        <taxon>Bacteria</taxon>
        <taxon>Bacillati</taxon>
        <taxon>Actinomycetota</taxon>
        <taxon>Actinomycetes</taxon>
        <taxon>Micrococcales</taxon>
        <taxon>Intrasporangiaceae</taxon>
        <taxon>Aquipuribacter</taxon>
    </lineage>
</organism>
<dbReference type="Gene3D" id="3.40.50.150">
    <property type="entry name" value="Vaccinia Virus protein VP39"/>
    <property type="match status" value="1"/>
</dbReference>
<proteinExistence type="predicted"/>
<sequence length="203" mass="22304">MSFPPGFFDRDDERPDTEVYAVPRLVTHIDEGAVEAVGLLYEELGLDGDVLDLMSSWVSHFRTPPRALTVLGMNADELAANPAATARVVQDLNADPVLPFADASFDAVVTCVSVDYLVDPVTVLAEVARVLRPGGLSVCTFSNRCFPTKAVRGWLSVPEEQRPQVVADYHRAAGGFGEPEVQQRLRGSWRSDPLWAVWARRLP</sequence>
<dbReference type="InterPro" id="IPR013216">
    <property type="entry name" value="Methyltransf_11"/>
</dbReference>
<keyword evidence="2" id="KW-0808">Transferase</keyword>
<accession>A0ABV7WKP7</accession>
<evidence type="ECO:0000259" key="1">
    <source>
        <dbReference type="Pfam" id="PF08241"/>
    </source>
</evidence>
<dbReference type="Pfam" id="PF08241">
    <property type="entry name" value="Methyltransf_11"/>
    <property type="match status" value="1"/>
</dbReference>
<gene>
    <name evidence="2" type="ORF">ACFOLH_17120</name>
</gene>
<dbReference type="Proteomes" id="UP001595685">
    <property type="component" value="Unassembled WGS sequence"/>
</dbReference>